<evidence type="ECO:0000313" key="4">
    <source>
        <dbReference type="Proteomes" id="UP001229955"/>
    </source>
</evidence>
<accession>A0AA49JY37</accession>
<protein>
    <submittedName>
        <fullName evidence="3">Uncharacterized protein</fullName>
    </submittedName>
</protein>
<keyword evidence="1" id="KW-0812">Transmembrane</keyword>
<feature type="transmembrane region" description="Helical" evidence="1">
    <location>
        <begin position="119"/>
        <end position="143"/>
    </location>
</feature>
<evidence type="ECO:0000313" key="2">
    <source>
        <dbReference type="EMBL" id="WKW10819.1"/>
    </source>
</evidence>
<evidence type="ECO:0000313" key="3">
    <source>
        <dbReference type="EMBL" id="WKW13728.1"/>
    </source>
</evidence>
<feature type="transmembrane region" description="Helical" evidence="1">
    <location>
        <begin position="86"/>
        <end position="107"/>
    </location>
</feature>
<dbReference type="AlphaFoldDB" id="A0AA49JY37"/>
<evidence type="ECO:0000256" key="1">
    <source>
        <dbReference type="SAM" id="Phobius"/>
    </source>
</evidence>
<reference evidence="3" key="1">
    <citation type="submission" date="2023-07" db="EMBL/GenBank/DDBJ databases">
        <authorList>
            <person name="Haufschild T."/>
            <person name="Kallscheuer N."/>
            <person name="Hammer J."/>
            <person name="Kohn T."/>
            <person name="Kabuu M."/>
            <person name="Jogler M."/>
            <person name="Wohfarth N."/>
            <person name="Heuer A."/>
            <person name="Rohde M."/>
            <person name="van Teeseling M.C.F."/>
            <person name="Jogler C."/>
        </authorList>
    </citation>
    <scope>NUCLEOTIDE SEQUENCE</scope>
    <source>
        <strain evidence="2">Strain 138</strain>
        <strain evidence="3">Strain 318</strain>
    </source>
</reference>
<proteinExistence type="predicted"/>
<feature type="transmembrane region" description="Helical" evidence="1">
    <location>
        <begin position="20"/>
        <end position="38"/>
    </location>
</feature>
<dbReference type="EMBL" id="CP130612">
    <property type="protein sequence ID" value="WKW10819.1"/>
    <property type="molecule type" value="Genomic_DNA"/>
</dbReference>
<gene>
    <name evidence="2" type="ORF">Strain138_000051</name>
    <name evidence="3" type="ORF">Strain318_000051</name>
</gene>
<dbReference type="EMBL" id="CP130613">
    <property type="protein sequence ID" value="WKW13728.1"/>
    <property type="molecule type" value="Genomic_DNA"/>
</dbReference>
<organism evidence="3 4">
    <name type="scientific">Pseudogemmatithrix spongiicola</name>
    <dbReference type="NCBI Taxonomy" id="3062599"/>
    <lineage>
        <taxon>Bacteria</taxon>
        <taxon>Pseudomonadati</taxon>
        <taxon>Gemmatimonadota</taxon>
        <taxon>Gemmatimonadia</taxon>
        <taxon>Gemmatimonadales</taxon>
        <taxon>Gemmatimonadaceae</taxon>
        <taxon>Pseudogemmatithrix</taxon>
    </lineage>
</organism>
<name>A0AA49JY37_9BACT</name>
<sequence>MNYIIGTELMSLERAHLVRLGVWALASIVAGTGLIVWARRSGIPGFWRHAGIQTAAWGAVDLAIVAFAWHGLVLRDLPEAIALDRFLWLNIGLDVGYVMVGITLLVIGRRAPTRPGLMGAGAAIIVQGLALAVLDAILSGAIVRAA</sequence>
<dbReference type="KEGG" id="pspc:Strain318_000051"/>
<dbReference type="Proteomes" id="UP001229955">
    <property type="component" value="Chromosome"/>
</dbReference>
<dbReference type="InterPro" id="IPR054261">
    <property type="entry name" value="DUF6992"/>
</dbReference>
<accession>A0AA49JRU6</accession>
<keyword evidence="1" id="KW-0472">Membrane</keyword>
<keyword evidence="1" id="KW-1133">Transmembrane helix</keyword>
<feature type="transmembrane region" description="Helical" evidence="1">
    <location>
        <begin position="50"/>
        <end position="74"/>
    </location>
</feature>
<keyword evidence="4" id="KW-1185">Reference proteome</keyword>
<dbReference type="RefSeq" id="WP_367886530.1">
    <property type="nucleotide sequence ID" value="NZ_CP130612.1"/>
</dbReference>
<dbReference type="Pfam" id="PF22503">
    <property type="entry name" value="DUF6992"/>
    <property type="match status" value="1"/>
</dbReference>